<feature type="non-terminal residue" evidence="1">
    <location>
        <position position="1"/>
    </location>
</feature>
<reference evidence="1 2" key="1">
    <citation type="submission" date="2019-06" db="EMBL/GenBank/DDBJ databases">
        <title>WGS assembly of Gossypium darwinii.</title>
        <authorList>
            <person name="Chen Z.J."/>
            <person name="Sreedasyam A."/>
            <person name="Ando A."/>
            <person name="Song Q."/>
            <person name="De L."/>
            <person name="Hulse-Kemp A."/>
            <person name="Ding M."/>
            <person name="Ye W."/>
            <person name="Kirkbride R."/>
            <person name="Jenkins J."/>
            <person name="Plott C."/>
            <person name="Lovell J."/>
            <person name="Lin Y.-M."/>
            <person name="Vaughn R."/>
            <person name="Liu B."/>
            <person name="Li W."/>
            <person name="Simpson S."/>
            <person name="Scheffler B."/>
            <person name="Saski C."/>
            <person name="Grover C."/>
            <person name="Hu G."/>
            <person name="Conover J."/>
            <person name="Carlson J."/>
            <person name="Shu S."/>
            <person name="Boston L."/>
            <person name="Williams M."/>
            <person name="Peterson D."/>
            <person name="Mcgee K."/>
            <person name="Jones D."/>
            <person name="Wendel J."/>
            <person name="Stelly D."/>
            <person name="Grimwood J."/>
            <person name="Schmutz J."/>
        </authorList>
    </citation>
    <scope>NUCLEOTIDE SEQUENCE [LARGE SCALE GENOMIC DNA]</scope>
    <source>
        <strain evidence="1">1808015.09</strain>
    </source>
</reference>
<name>A0A5D2DTG4_GOSDA</name>
<dbReference type="EMBL" id="CM017701">
    <property type="protein sequence ID" value="TYG84399.1"/>
    <property type="molecule type" value="Genomic_DNA"/>
</dbReference>
<organism evidence="1 2">
    <name type="scientific">Gossypium darwinii</name>
    <name type="common">Darwin's cotton</name>
    <name type="synonym">Gossypium barbadense var. darwinii</name>
    <dbReference type="NCBI Taxonomy" id="34276"/>
    <lineage>
        <taxon>Eukaryota</taxon>
        <taxon>Viridiplantae</taxon>
        <taxon>Streptophyta</taxon>
        <taxon>Embryophyta</taxon>
        <taxon>Tracheophyta</taxon>
        <taxon>Spermatophyta</taxon>
        <taxon>Magnoliopsida</taxon>
        <taxon>eudicotyledons</taxon>
        <taxon>Gunneridae</taxon>
        <taxon>Pentapetalae</taxon>
        <taxon>rosids</taxon>
        <taxon>malvids</taxon>
        <taxon>Malvales</taxon>
        <taxon>Malvaceae</taxon>
        <taxon>Malvoideae</taxon>
        <taxon>Gossypium</taxon>
    </lineage>
</organism>
<gene>
    <name evidence="1" type="ORF">ES288_D01G247100v1</name>
</gene>
<protein>
    <submittedName>
        <fullName evidence="1">Uncharacterized protein</fullName>
    </submittedName>
</protein>
<accession>A0A5D2DTG4</accession>
<sequence>SQIEIQLSDDSNSQEIRLSLLSAFENISFILSFNPGFLVLSSPRQEHAGPDLLLSGRNIVVNHRLKHQQIPFLVPSYQSCC</sequence>
<dbReference type="AlphaFoldDB" id="A0A5D2DTG4"/>
<keyword evidence="2" id="KW-1185">Reference proteome</keyword>
<evidence type="ECO:0000313" key="1">
    <source>
        <dbReference type="EMBL" id="TYG84399.1"/>
    </source>
</evidence>
<dbReference type="Proteomes" id="UP000323506">
    <property type="component" value="Chromosome D01"/>
</dbReference>
<evidence type="ECO:0000313" key="2">
    <source>
        <dbReference type="Proteomes" id="UP000323506"/>
    </source>
</evidence>
<proteinExistence type="predicted"/>